<dbReference type="Proteomes" id="UP001056120">
    <property type="component" value="Linkage Group LG28"/>
</dbReference>
<evidence type="ECO:0000313" key="1">
    <source>
        <dbReference type="EMBL" id="KAI3683107.1"/>
    </source>
</evidence>
<keyword evidence="2" id="KW-1185">Reference proteome</keyword>
<sequence length="125" mass="14111">MIIAKTEKIGLEEWKNGFQKCTSWNGKSATIYRQKLGRRDHASCWHDHATNRPTAPIVQVLQLFSKLARHGRASMEDGRAYQIECASGHRRHVSRVGGKDPQESWSARACLAKYSHALASICNYS</sequence>
<reference evidence="2" key="1">
    <citation type="journal article" date="2022" name="Mol. Ecol. Resour.">
        <title>The genomes of chicory, endive, great burdock and yacon provide insights into Asteraceae palaeo-polyploidization history and plant inulin production.</title>
        <authorList>
            <person name="Fan W."/>
            <person name="Wang S."/>
            <person name="Wang H."/>
            <person name="Wang A."/>
            <person name="Jiang F."/>
            <person name="Liu H."/>
            <person name="Zhao H."/>
            <person name="Xu D."/>
            <person name="Zhang Y."/>
        </authorList>
    </citation>
    <scope>NUCLEOTIDE SEQUENCE [LARGE SCALE GENOMIC DNA]</scope>
    <source>
        <strain evidence="2">cv. Yunnan</strain>
    </source>
</reference>
<evidence type="ECO:0000313" key="2">
    <source>
        <dbReference type="Proteomes" id="UP001056120"/>
    </source>
</evidence>
<proteinExistence type="predicted"/>
<comment type="caution">
    <text evidence="1">The sequence shown here is derived from an EMBL/GenBank/DDBJ whole genome shotgun (WGS) entry which is preliminary data.</text>
</comment>
<organism evidence="1 2">
    <name type="scientific">Smallanthus sonchifolius</name>
    <dbReference type="NCBI Taxonomy" id="185202"/>
    <lineage>
        <taxon>Eukaryota</taxon>
        <taxon>Viridiplantae</taxon>
        <taxon>Streptophyta</taxon>
        <taxon>Embryophyta</taxon>
        <taxon>Tracheophyta</taxon>
        <taxon>Spermatophyta</taxon>
        <taxon>Magnoliopsida</taxon>
        <taxon>eudicotyledons</taxon>
        <taxon>Gunneridae</taxon>
        <taxon>Pentapetalae</taxon>
        <taxon>asterids</taxon>
        <taxon>campanulids</taxon>
        <taxon>Asterales</taxon>
        <taxon>Asteraceae</taxon>
        <taxon>Asteroideae</taxon>
        <taxon>Heliantheae alliance</taxon>
        <taxon>Millerieae</taxon>
        <taxon>Smallanthus</taxon>
    </lineage>
</organism>
<protein>
    <submittedName>
        <fullName evidence="1">Uncharacterized protein</fullName>
    </submittedName>
</protein>
<reference evidence="1 2" key="2">
    <citation type="journal article" date="2022" name="Mol. Ecol. Resour.">
        <title>The genomes of chicory, endive, great burdock and yacon provide insights into Asteraceae paleo-polyploidization history and plant inulin production.</title>
        <authorList>
            <person name="Fan W."/>
            <person name="Wang S."/>
            <person name="Wang H."/>
            <person name="Wang A."/>
            <person name="Jiang F."/>
            <person name="Liu H."/>
            <person name="Zhao H."/>
            <person name="Xu D."/>
            <person name="Zhang Y."/>
        </authorList>
    </citation>
    <scope>NUCLEOTIDE SEQUENCE [LARGE SCALE GENOMIC DNA]</scope>
    <source>
        <strain evidence="2">cv. Yunnan</strain>
        <tissue evidence="1">Leaves</tissue>
    </source>
</reference>
<accession>A0ACB8YD28</accession>
<gene>
    <name evidence="1" type="ORF">L1987_83607</name>
</gene>
<dbReference type="EMBL" id="CM042045">
    <property type="protein sequence ID" value="KAI3683107.1"/>
    <property type="molecule type" value="Genomic_DNA"/>
</dbReference>
<name>A0ACB8YD28_9ASTR</name>